<dbReference type="Pfam" id="PF00059">
    <property type="entry name" value="Lectin_C"/>
    <property type="match status" value="3"/>
</dbReference>
<dbReference type="InterPro" id="IPR016187">
    <property type="entry name" value="CTDL_fold"/>
</dbReference>
<dbReference type="InterPro" id="IPR016186">
    <property type="entry name" value="C-type_lectin-like/link_sf"/>
</dbReference>
<evidence type="ECO:0000313" key="3">
    <source>
        <dbReference type="EMBL" id="CAD7399269.1"/>
    </source>
</evidence>
<sequence length="929" mass="105529">MLGGPMSGAGFHCTRLTDHLVFMLLLDEYRQVSDSVSYGGQLFTFHEQRLSWPEAASVCRSLGSYLAIINNMELAMFLVVSQTRFDEGTVADVNIELVDVLDSNGHKYSLYKGLVSWDTAVAICREKNEYLAAPTDLQEVRFLSRALTSLHLGIKYVWLGGRMERGGWLWSVTGDFIPMEIQDDGYPPWIIEDQEGAGCLVLDASVQDKPYFSETNCTNLHTFICEQDTQSNKHVFTLHGYEYLFFPRKLSWDQASLACESENAKLAAIEDRNTVLFVAKNMVTAMEAPHALWLGAHRTIDGTWEWILNGEVLSTRNNYERGYPIWADSPEDKGWDCLSFETATTARKRSHFVQKHCDTVQAYLCQRVEATTEPKVMQMVVGDRTLLIHQKPESWETAVDICKKNSSHLAVIRDNDELNFLYHNSDIIHQSRCFPFPDEGRTDLETNYWGKESERDQLAVRRLWVGGRRVSDEWKWLQLGETIPNTTDDEGFPPMRPYQHSQRNLNCLELDLHGEAKLSGLACNTTLSFVCDNIVKNEEKHIFQDRVYMVYSQRVTWHEAAAICRSHGYYLAIASDLSEARFFARLTRGMKHFAKNYVATNSFSSGRSAFELGAMNADNNVANQTSNVEYYELWLGGVQLNGSWEWEHTGESIPDTPSRNGYPPWGDSAATLYHACLTINRGYEGSPVFVGTQCSIQQAFEPVVALHAQRSYTFHRQRLTWSEASDECQETGGHLATLTDTDNLNFITKHIQNMPDVWVGGHLVDGRWVWSSSLEKIPQHEDGNKFPPWARMNPRLDHDCLVINRHNPDRPILVDLPCNSTQPYVCEKAYRSAEGVVETVHLPDRDLIFVESRVDFNNATQMCEDYNGFLAIVSTAELTEIIKEHVLMCQYSSTPMLCVILHLQFKAESGGGTEDRGALSLEKNLPIDP</sequence>
<dbReference type="AlphaFoldDB" id="A0A7R9CQV9"/>
<dbReference type="SUPFAM" id="SSF56436">
    <property type="entry name" value="C-type lectin-like"/>
    <property type="match status" value="6"/>
</dbReference>
<feature type="domain" description="C-type lectin" evidence="2">
    <location>
        <begin position="707"/>
        <end position="827"/>
    </location>
</feature>
<reference evidence="3" key="1">
    <citation type="submission" date="2020-11" db="EMBL/GenBank/DDBJ databases">
        <authorList>
            <person name="Tran Van P."/>
        </authorList>
    </citation>
    <scope>NUCLEOTIDE SEQUENCE</scope>
</reference>
<evidence type="ECO:0000259" key="2">
    <source>
        <dbReference type="PROSITE" id="PS50041"/>
    </source>
</evidence>
<feature type="domain" description="C-type lectin" evidence="2">
    <location>
        <begin position="381"/>
        <end position="532"/>
    </location>
</feature>
<dbReference type="EMBL" id="OC317829">
    <property type="protein sequence ID" value="CAD7399269.1"/>
    <property type="molecule type" value="Genomic_DNA"/>
</dbReference>
<dbReference type="PANTHER" id="PTHR22803">
    <property type="entry name" value="MANNOSE, PHOSPHOLIPASE, LECTIN RECEPTOR RELATED"/>
    <property type="match status" value="1"/>
</dbReference>
<feature type="region of interest" description="Disordered" evidence="1">
    <location>
        <begin position="910"/>
        <end position="929"/>
    </location>
</feature>
<protein>
    <recommendedName>
        <fullName evidence="2">C-type lectin domain-containing protein</fullName>
    </recommendedName>
</protein>
<gene>
    <name evidence="3" type="ORF">TCEB3V08_LOCUS4924</name>
</gene>
<name>A0A7R9CQV9_TIMCR</name>
<dbReference type="PROSITE" id="PS50041">
    <property type="entry name" value="C_TYPE_LECTIN_2"/>
    <property type="match status" value="4"/>
</dbReference>
<feature type="domain" description="C-type lectin" evidence="2">
    <location>
        <begin position="103"/>
        <end position="226"/>
    </location>
</feature>
<organism evidence="3">
    <name type="scientific">Timema cristinae</name>
    <name type="common">Walking stick</name>
    <dbReference type="NCBI Taxonomy" id="61476"/>
    <lineage>
        <taxon>Eukaryota</taxon>
        <taxon>Metazoa</taxon>
        <taxon>Ecdysozoa</taxon>
        <taxon>Arthropoda</taxon>
        <taxon>Hexapoda</taxon>
        <taxon>Insecta</taxon>
        <taxon>Pterygota</taxon>
        <taxon>Neoptera</taxon>
        <taxon>Polyneoptera</taxon>
        <taxon>Phasmatodea</taxon>
        <taxon>Timematodea</taxon>
        <taxon>Timematoidea</taxon>
        <taxon>Timematidae</taxon>
        <taxon>Timema</taxon>
    </lineage>
</organism>
<dbReference type="CDD" id="cd00037">
    <property type="entry name" value="CLECT"/>
    <property type="match status" value="6"/>
</dbReference>
<dbReference type="InterPro" id="IPR050111">
    <property type="entry name" value="C-type_lectin/snaclec_domain"/>
</dbReference>
<accession>A0A7R9CQV9</accession>
<proteinExistence type="predicted"/>
<feature type="domain" description="C-type lectin" evidence="2">
    <location>
        <begin position="238"/>
        <end position="366"/>
    </location>
</feature>
<dbReference type="InterPro" id="IPR001304">
    <property type="entry name" value="C-type_lectin-like"/>
</dbReference>
<evidence type="ECO:0000256" key="1">
    <source>
        <dbReference type="SAM" id="MobiDB-lite"/>
    </source>
</evidence>
<dbReference type="Gene3D" id="3.10.100.10">
    <property type="entry name" value="Mannose-Binding Protein A, subunit A"/>
    <property type="match status" value="6"/>
</dbReference>
<dbReference type="SMART" id="SM00034">
    <property type="entry name" value="CLECT"/>
    <property type="match status" value="5"/>
</dbReference>